<comment type="caution">
    <text evidence="2">The sequence shown here is derived from an EMBL/GenBank/DDBJ whole genome shotgun (WGS) entry which is preliminary data.</text>
</comment>
<evidence type="ECO:0000313" key="2">
    <source>
        <dbReference type="EMBL" id="GGG67221.1"/>
    </source>
</evidence>
<reference evidence="2" key="2">
    <citation type="submission" date="2020-09" db="EMBL/GenBank/DDBJ databases">
        <authorList>
            <person name="Sun Q."/>
            <person name="Zhou Y."/>
        </authorList>
    </citation>
    <scope>NUCLEOTIDE SEQUENCE</scope>
    <source>
        <strain evidence="2">CGMCC 1.12187</strain>
    </source>
</reference>
<protein>
    <submittedName>
        <fullName evidence="2">Uncharacterized protein</fullName>
    </submittedName>
</protein>
<organism evidence="2 3">
    <name type="scientific">Kocuria dechangensis</name>
    <dbReference type="NCBI Taxonomy" id="1176249"/>
    <lineage>
        <taxon>Bacteria</taxon>
        <taxon>Bacillati</taxon>
        <taxon>Actinomycetota</taxon>
        <taxon>Actinomycetes</taxon>
        <taxon>Micrococcales</taxon>
        <taxon>Micrococcaceae</taxon>
        <taxon>Kocuria</taxon>
    </lineage>
</organism>
<sequence length="106" mass="10782">MSPTTTAEETPSRWESFHQGGPPLVPSSTIRFFASVVSGARPTARPGAPEAAEAAETPEAVAEAAPPAEDAWLAGAQAVAASGVSPSAEARPSARRRDIPFDGTAL</sequence>
<proteinExistence type="predicted"/>
<evidence type="ECO:0000313" key="3">
    <source>
        <dbReference type="Proteomes" id="UP000638848"/>
    </source>
</evidence>
<dbReference type="AlphaFoldDB" id="A0A917LZD1"/>
<dbReference type="EMBL" id="BMEQ01000026">
    <property type="protein sequence ID" value="GGG67221.1"/>
    <property type="molecule type" value="Genomic_DNA"/>
</dbReference>
<feature type="region of interest" description="Disordered" evidence="1">
    <location>
        <begin position="40"/>
        <end position="106"/>
    </location>
</feature>
<feature type="region of interest" description="Disordered" evidence="1">
    <location>
        <begin position="1"/>
        <end position="22"/>
    </location>
</feature>
<evidence type="ECO:0000256" key="1">
    <source>
        <dbReference type="SAM" id="MobiDB-lite"/>
    </source>
</evidence>
<reference evidence="2" key="1">
    <citation type="journal article" date="2014" name="Int. J. Syst. Evol. Microbiol.">
        <title>Complete genome sequence of Corynebacterium casei LMG S-19264T (=DSM 44701T), isolated from a smear-ripened cheese.</title>
        <authorList>
            <consortium name="US DOE Joint Genome Institute (JGI-PGF)"/>
            <person name="Walter F."/>
            <person name="Albersmeier A."/>
            <person name="Kalinowski J."/>
            <person name="Ruckert C."/>
        </authorList>
    </citation>
    <scope>NUCLEOTIDE SEQUENCE</scope>
    <source>
        <strain evidence="2">CGMCC 1.12187</strain>
    </source>
</reference>
<keyword evidence="3" id="KW-1185">Reference proteome</keyword>
<name>A0A917LZD1_9MICC</name>
<gene>
    <name evidence="2" type="ORF">GCM10011374_34300</name>
</gene>
<accession>A0A917LZD1</accession>
<feature type="compositionally biased region" description="Low complexity" evidence="1">
    <location>
        <begin position="40"/>
        <end position="91"/>
    </location>
</feature>
<dbReference type="Proteomes" id="UP000638848">
    <property type="component" value="Unassembled WGS sequence"/>
</dbReference>